<feature type="active site" description="Nucleophile and sulfur donor" evidence="1">
    <location>
        <position position="185"/>
    </location>
</feature>
<dbReference type="Proteomes" id="UP000055590">
    <property type="component" value="Chromosome"/>
</dbReference>
<gene>
    <name evidence="3" type="ORF">AKJ08_2134</name>
</gene>
<accession>A0A0K1PE28</accession>
<keyword evidence="4" id="KW-1185">Reference proteome</keyword>
<dbReference type="RefSeq" id="WP_050726015.1">
    <property type="nucleotide sequence ID" value="NZ_CP012332.1"/>
</dbReference>
<dbReference type="GO" id="GO:0006529">
    <property type="term" value="P:asparagine biosynthetic process"/>
    <property type="evidence" value="ECO:0007669"/>
    <property type="project" value="InterPro"/>
</dbReference>
<dbReference type="PATRIC" id="fig|1391653.3.peg.2229"/>
<dbReference type="KEGG" id="vin:AKJ08_2134"/>
<evidence type="ECO:0000259" key="2">
    <source>
        <dbReference type="Pfam" id="PF00733"/>
    </source>
</evidence>
<protein>
    <submittedName>
        <fullName evidence="3">GMP synthase glutamine-hydrolyzing protein</fullName>
    </submittedName>
</protein>
<dbReference type="InterPro" id="IPR052188">
    <property type="entry name" value="Ni-pincer_cofactor_biosynth"/>
</dbReference>
<dbReference type="InterPro" id="IPR001962">
    <property type="entry name" value="Asn_synthase"/>
</dbReference>
<dbReference type="SUPFAM" id="SSF52402">
    <property type="entry name" value="Adenine nucleotide alpha hydrolases-like"/>
    <property type="match status" value="1"/>
</dbReference>
<dbReference type="Gene3D" id="3.40.50.620">
    <property type="entry name" value="HUPs"/>
    <property type="match status" value="1"/>
</dbReference>
<dbReference type="PANTHER" id="PTHR43169:SF2">
    <property type="entry name" value="NAD_GMP SYNTHASE DOMAIN-CONTAINING PROTEIN"/>
    <property type="match status" value="1"/>
</dbReference>
<dbReference type="STRING" id="1391653.AKJ08_2134"/>
<feature type="domain" description="Asparagine synthetase" evidence="2">
    <location>
        <begin position="31"/>
        <end position="137"/>
    </location>
</feature>
<dbReference type="CDD" id="cd01990">
    <property type="entry name" value="LarE-like"/>
    <property type="match status" value="1"/>
</dbReference>
<name>A0A0K1PE28_9BACT</name>
<organism evidence="3 4">
    <name type="scientific">Vulgatibacter incomptus</name>
    <dbReference type="NCBI Taxonomy" id="1391653"/>
    <lineage>
        <taxon>Bacteria</taxon>
        <taxon>Pseudomonadati</taxon>
        <taxon>Myxococcota</taxon>
        <taxon>Myxococcia</taxon>
        <taxon>Myxococcales</taxon>
        <taxon>Cystobacterineae</taxon>
        <taxon>Vulgatibacteraceae</taxon>
        <taxon>Vulgatibacter</taxon>
    </lineage>
</organism>
<evidence type="ECO:0000313" key="4">
    <source>
        <dbReference type="Proteomes" id="UP000055590"/>
    </source>
</evidence>
<dbReference type="GO" id="GO:0004066">
    <property type="term" value="F:asparagine synthase (glutamine-hydrolyzing) activity"/>
    <property type="evidence" value="ECO:0007669"/>
    <property type="project" value="InterPro"/>
</dbReference>
<dbReference type="EMBL" id="CP012332">
    <property type="protein sequence ID" value="AKU91747.1"/>
    <property type="molecule type" value="Genomic_DNA"/>
</dbReference>
<dbReference type="Pfam" id="PF00733">
    <property type="entry name" value="Asn_synthase"/>
    <property type="match status" value="1"/>
</dbReference>
<evidence type="ECO:0000313" key="3">
    <source>
        <dbReference type="EMBL" id="AKU91747.1"/>
    </source>
</evidence>
<dbReference type="PIRSF" id="PIRSF006661">
    <property type="entry name" value="PP-lp_UCP006661"/>
    <property type="match status" value="1"/>
</dbReference>
<proteinExistence type="predicted"/>
<evidence type="ECO:0000256" key="1">
    <source>
        <dbReference type="PIRSR" id="PIRSR006661-1"/>
    </source>
</evidence>
<dbReference type="InterPro" id="IPR014729">
    <property type="entry name" value="Rossmann-like_a/b/a_fold"/>
</dbReference>
<sequence>MNESEVSALCEASAGKLEKMRGIIRAQPSAIVAFSGGVDSALVLKVALEELGSKAIALTAISPSVAPRERAAAERFAAELGAEHVVVASSEIDDPNYAKNPVDRCYFCKSELYDLCRKVADERGIDAILDGFNADEAGGHRPGRVAGDEHRVISPLLLAGLGKDEIRAWSHRLGLSTWDKPQLACLASRIPYGTEVTEERLGQVARAEEAMQDLGFRIFRVRYHREVARVELGGEELPRLLADAALREAMDRSIKAAGFRFVALDLAPFRTGSLHEGMSRAIPVSLPVLP</sequence>
<dbReference type="NCBIfam" id="TIGR00268">
    <property type="entry name" value="ATP-dependent sacrificial sulfur transferase LarE"/>
    <property type="match status" value="1"/>
</dbReference>
<dbReference type="PANTHER" id="PTHR43169">
    <property type="entry name" value="EXSB FAMILY PROTEIN"/>
    <property type="match status" value="1"/>
</dbReference>
<dbReference type="AlphaFoldDB" id="A0A0K1PE28"/>
<dbReference type="OrthoDB" id="9776919at2"/>
<dbReference type="GO" id="GO:0016783">
    <property type="term" value="F:sulfurtransferase activity"/>
    <property type="evidence" value="ECO:0007669"/>
    <property type="project" value="InterPro"/>
</dbReference>
<reference evidence="3 4" key="1">
    <citation type="submission" date="2015-08" db="EMBL/GenBank/DDBJ databases">
        <authorList>
            <person name="Babu N.S."/>
            <person name="Beckwith C.J."/>
            <person name="Beseler K.G."/>
            <person name="Brison A."/>
            <person name="Carone J.V."/>
            <person name="Caskin T.P."/>
            <person name="Diamond M."/>
            <person name="Durham M.E."/>
            <person name="Foxe J.M."/>
            <person name="Go M."/>
            <person name="Henderson B.A."/>
            <person name="Jones I.B."/>
            <person name="McGettigan J.A."/>
            <person name="Micheletti S.J."/>
            <person name="Nasrallah M.E."/>
            <person name="Ortiz D."/>
            <person name="Piller C.R."/>
            <person name="Privatt S.R."/>
            <person name="Schneider S.L."/>
            <person name="Sharp S."/>
            <person name="Smith T.C."/>
            <person name="Stanton J.D."/>
            <person name="Ullery H.E."/>
            <person name="Wilson R.J."/>
            <person name="Serrano M.G."/>
            <person name="Buck G."/>
            <person name="Lee V."/>
            <person name="Wang Y."/>
            <person name="Carvalho R."/>
            <person name="Voegtly L."/>
            <person name="Shi R."/>
            <person name="Duckworth R."/>
            <person name="Johnson A."/>
            <person name="Loviza R."/>
            <person name="Walstead R."/>
            <person name="Shah Z."/>
            <person name="Kiflezghi M."/>
            <person name="Wade K."/>
            <person name="Ball S.L."/>
            <person name="Bradley K.W."/>
            <person name="Asai D.J."/>
            <person name="Bowman C.A."/>
            <person name="Russell D.A."/>
            <person name="Pope W.H."/>
            <person name="Jacobs-Sera D."/>
            <person name="Hendrix R.W."/>
            <person name="Hatfull G.F."/>
        </authorList>
    </citation>
    <scope>NUCLEOTIDE SEQUENCE [LARGE SCALE GENOMIC DNA]</scope>
    <source>
        <strain evidence="3 4">DSM 27710</strain>
    </source>
</reference>
<dbReference type="InterPro" id="IPR005232">
    <property type="entry name" value="LarE"/>
</dbReference>